<dbReference type="GeneID" id="93842875"/>
<dbReference type="InterPro" id="IPR041472">
    <property type="entry name" value="BL00235/CARNS1_N"/>
</dbReference>
<dbReference type="GO" id="GO:0005524">
    <property type="term" value="F:ATP binding"/>
    <property type="evidence" value="ECO:0007669"/>
    <property type="project" value="UniProtKB-UniRule"/>
</dbReference>
<dbReference type="Pfam" id="PF18130">
    <property type="entry name" value="ATPgrasp_N"/>
    <property type="match status" value="1"/>
</dbReference>
<accession>A0AA89QBB3</accession>
<dbReference type="EMBL" id="JACHLX010000001">
    <property type="protein sequence ID" value="MBB5815423.1"/>
    <property type="molecule type" value="Genomic_DNA"/>
</dbReference>
<name>A0AA89QBB3_STRCU</name>
<dbReference type="Pfam" id="PF13535">
    <property type="entry name" value="ATP-grasp_4"/>
    <property type="match status" value="1"/>
</dbReference>
<dbReference type="GO" id="GO:0046872">
    <property type="term" value="F:metal ion binding"/>
    <property type="evidence" value="ECO:0007669"/>
    <property type="project" value="InterPro"/>
</dbReference>
<dbReference type="AlphaFoldDB" id="A0AA89QBB3"/>
<keyword evidence="7" id="KW-1185">Reference proteome</keyword>
<dbReference type="Gene3D" id="3.30.470.20">
    <property type="entry name" value="ATP-grasp fold, B domain"/>
    <property type="match status" value="1"/>
</dbReference>
<evidence type="ECO:0000256" key="1">
    <source>
        <dbReference type="ARBA" id="ARBA00022598"/>
    </source>
</evidence>
<protein>
    <submittedName>
        <fullName evidence="6">Biotin carboxylase</fullName>
    </submittedName>
</protein>
<dbReference type="InterPro" id="IPR040570">
    <property type="entry name" value="LAL_C2"/>
</dbReference>
<keyword evidence="3 4" id="KW-0067">ATP-binding</keyword>
<dbReference type="SUPFAM" id="SSF56059">
    <property type="entry name" value="Glutathione synthetase ATP-binding domain-like"/>
    <property type="match status" value="1"/>
</dbReference>
<gene>
    <name evidence="6" type="ORF">HNR72_006451</name>
</gene>
<comment type="caution">
    <text evidence="6">The sequence shown here is derived from an EMBL/GenBank/DDBJ whole genome shotgun (WGS) entry which is preliminary data.</text>
</comment>
<evidence type="ECO:0000313" key="6">
    <source>
        <dbReference type="EMBL" id="MBB5815423.1"/>
    </source>
</evidence>
<dbReference type="PROSITE" id="PS50975">
    <property type="entry name" value="ATP_GRASP"/>
    <property type="match status" value="1"/>
</dbReference>
<evidence type="ECO:0000256" key="4">
    <source>
        <dbReference type="PROSITE-ProRule" id="PRU00409"/>
    </source>
</evidence>
<evidence type="ECO:0000256" key="2">
    <source>
        <dbReference type="ARBA" id="ARBA00022741"/>
    </source>
</evidence>
<dbReference type="GO" id="GO:0016874">
    <property type="term" value="F:ligase activity"/>
    <property type="evidence" value="ECO:0007669"/>
    <property type="project" value="UniProtKB-KW"/>
</dbReference>
<dbReference type="PANTHER" id="PTHR43585:SF2">
    <property type="entry name" value="ATP-GRASP ENZYME FSQD"/>
    <property type="match status" value="1"/>
</dbReference>
<dbReference type="InterPro" id="IPR011761">
    <property type="entry name" value="ATP-grasp"/>
</dbReference>
<proteinExistence type="predicted"/>
<evidence type="ECO:0000313" key="7">
    <source>
        <dbReference type="Proteomes" id="UP000579531"/>
    </source>
</evidence>
<dbReference type="Pfam" id="PF18603">
    <property type="entry name" value="LAL_C2"/>
    <property type="match status" value="1"/>
</dbReference>
<dbReference type="InterPro" id="IPR052032">
    <property type="entry name" value="ATP-dep_AA_Ligase"/>
</dbReference>
<dbReference type="RefSeq" id="WP_184852701.1">
    <property type="nucleotide sequence ID" value="NZ_BAABFE010000002.1"/>
</dbReference>
<keyword evidence="1" id="KW-0436">Ligase</keyword>
<evidence type="ECO:0000259" key="5">
    <source>
        <dbReference type="PROSITE" id="PS50975"/>
    </source>
</evidence>
<sequence length="420" mass="44006">MPHTDALRPARVLVVEPASSGGATLIGVAAEMGLRVVVATADSGDRRLSDAVRAAADSVLTVETNDQAALEAAVLELHRAEPFEAVLPGSDIYVTATARVAAALDLPGLPVATVDRVRDKSVMRAAVAEAGLRTPRFAQATTDAELRAAAERVGFPCVLKPVACSGSIHVSRADDLDQLTAAFQRLVTDPEPDMGKLHEHRVLVEEYVQGPEFSADGYVLESGEVTVVALSRTLLGPEPDFVELGHLTPALVDDATLKNVEAYVGDVVRAVGITSGPFHCELRLSADGPVLIEIGARLPGDRIVELLRLVTGVSLPRVAVATALGVGLEAAGAFARPQAGSAGIRFFSAAGRSSYRELTGWPELEALPDVTETAVYFAPGETIPGVEDCRSRLGHALFTADSPQGALDRWQALGDLVVPA</sequence>
<dbReference type="Proteomes" id="UP000579531">
    <property type="component" value="Unassembled WGS sequence"/>
</dbReference>
<feature type="domain" description="ATP-grasp" evidence="5">
    <location>
        <begin position="124"/>
        <end position="324"/>
    </location>
</feature>
<organism evidence="6 7">
    <name type="scientific">Streptomyces collinus</name>
    <dbReference type="NCBI Taxonomy" id="42684"/>
    <lineage>
        <taxon>Bacteria</taxon>
        <taxon>Bacillati</taxon>
        <taxon>Actinomycetota</taxon>
        <taxon>Actinomycetes</taxon>
        <taxon>Kitasatosporales</taxon>
        <taxon>Streptomycetaceae</taxon>
        <taxon>Streptomyces</taxon>
    </lineage>
</organism>
<evidence type="ECO:0000256" key="3">
    <source>
        <dbReference type="ARBA" id="ARBA00022840"/>
    </source>
</evidence>
<keyword evidence="2 4" id="KW-0547">Nucleotide-binding</keyword>
<dbReference type="PANTHER" id="PTHR43585">
    <property type="entry name" value="FUMIPYRROLE BIOSYNTHESIS PROTEIN C"/>
    <property type="match status" value="1"/>
</dbReference>
<dbReference type="Gene3D" id="3.40.50.20">
    <property type="match status" value="1"/>
</dbReference>
<reference evidence="6 7" key="1">
    <citation type="submission" date="2020-08" db="EMBL/GenBank/DDBJ databases">
        <title>Sequencing the genomes of 1000 actinobacteria strains.</title>
        <authorList>
            <person name="Klenk H.-P."/>
        </authorList>
    </citation>
    <scope>NUCLEOTIDE SEQUENCE [LARGE SCALE GENOMIC DNA]</scope>
    <source>
        <strain evidence="6 7">DSM 40129</strain>
    </source>
</reference>